<dbReference type="AlphaFoldDB" id="A0AAV9BX38"/>
<dbReference type="EMBL" id="JAUJYN010000001">
    <property type="protein sequence ID" value="KAK1281165.1"/>
    <property type="molecule type" value="Genomic_DNA"/>
</dbReference>
<keyword evidence="3" id="KW-1185">Reference proteome</keyword>
<feature type="compositionally biased region" description="Acidic residues" evidence="1">
    <location>
        <begin position="347"/>
        <end position="356"/>
    </location>
</feature>
<feature type="region of interest" description="Disordered" evidence="1">
    <location>
        <begin position="327"/>
        <end position="356"/>
    </location>
</feature>
<comment type="caution">
    <text evidence="2">The sequence shown here is derived from an EMBL/GenBank/DDBJ whole genome shotgun (WGS) entry which is preliminary data.</text>
</comment>
<accession>A0AAV9BX38</accession>
<reference evidence="2" key="2">
    <citation type="submission" date="2023-06" db="EMBL/GenBank/DDBJ databases">
        <authorList>
            <person name="Ma L."/>
            <person name="Liu K.-W."/>
            <person name="Li Z."/>
            <person name="Hsiao Y.-Y."/>
            <person name="Qi Y."/>
            <person name="Fu T."/>
            <person name="Tang G."/>
            <person name="Zhang D."/>
            <person name="Sun W.-H."/>
            <person name="Liu D.-K."/>
            <person name="Li Y."/>
            <person name="Chen G.-Z."/>
            <person name="Liu X.-D."/>
            <person name="Liao X.-Y."/>
            <person name="Jiang Y.-T."/>
            <person name="Yu X."/>
            <person name="Hao Y."/>
            <person name="Huang J."/>
            <person name="Zhao X.-W."/>
            <person name="Ke S."/>
            <person name="Chen Y.-Y."/>
            <person name="Wu W.-L."/>
            <person name="Hsu J.-L."/>
            <person name="Lin Y.-F."/>
            <person name="Huang M.-D."/>
            <person name="Li C.-Y."/>
            <person name="Huang L."/>
            <person name="Wang Z.-W."/>
            <person name="Zhao X."/>
            <person name="Zhong W.-Y."/>
            <person name="Peng D.-H."/>
            <person name="Ahmad S."/>
            <person name="Lan S."/>
            <person name="Zhang J.-S."/>
            <person name="Tsai W.-C."/>
            <person name="Van De Peer Y."/>
            <person name="Liu Z.-J."/>
        </authorList>
    </citation>
    <scope>NUCLEOTIDE SEQUENCE</scope>
    <source>
        <strain evidence="2">SCP</strain>
        <tissue evidence="2">Leaves</tissue>
    </source>
</reference>
<evidence type="ECO:0000313" key="2">
    <source>
        <dbReference type="EMBL" id="KAK1281165.1"/>
    </source>
</evidence>
<feature type="region of interest" description="Disordered" evidence="1">
    <location>
        <begin position="1"/>
        <end position="72"/>
    </location>
</feature>
<feature type="compositionally biased region" description="Basic and acidic residues" evidence="1">
    <location>
        <begin position="201"/>
        <end position="216"/>
    </location>
</feature>
<sequence length="356" mass="38183">MDPKATARSKRSHSLHHQRKPPHSAAAKKHPPPPSARESRPLPSNWDRYADGEAVEGEQPGPVVSGGPDGRTAAVDGSVARKSKGADFGYLLSQARENRNQLFPSIDDAFPEFYKGMSPLVSARGDSLLCWSGDDNFLVDTSTPSGFEIPYLSLDLNALEACLANVDLHERLFVEVDVLSAELIEKTNAQATEPSSSAPSPDDHEILSKDGEDSHETPQAAEFQTSSSPAKAESNPGLHSSVDQTNVGGIDELLAELEVSTTSSSNDRRITSTFEASAAESQLDMLLDSFGPGLENPGPVKHAINSSIDDLLAETAVNMENWKKSSIEEATDRISGSSGPVSKPTEMDFDSWLDTL</sequence>
<dbReference type="PANTHER" id="PTHR37260">
    <property type="entry name" value="PHOSPHORELAY PROTEIN"/>
    <property type="match status" value="1"/>
</dbReference>
<feature type="compositionally biased region" description="Polar residues" evidence="1">
    <location>
        <begin position="189"/>
        <end position="199"/>
    </location>
</feature>
<feature type="compositionally biased region" description="Basic residues" evidence="1">
    <location>
        <begin position="7"/>
        <end position="31"/>
    </location>
</feature>
<proteinExistence type="predicted"/>
<protein>
    <submittedName>
        <fullName evidence="2">Uncharacterized protein</fullName>
    </submittedName>
</protein>
<evidence type="ECO:0000313" key="3">
    <source>
        <dbReference type="Proteomes" id="UP001179952"/>
    </source>
</evidence>
<dbReference type="Proteomes" id="UP001179952">
    <property type="component" value="Unassembled WGS sequence"/>
</dbReference>
<gene>
    <name evidence="2" type="ORF">QJS04_geneDACA004556</name>
</gene>
<evidence type="ECO:0000256" key="1">
    <source>
        <dbReference type="SAM" id="MobiDB-lite"/>
    </source>
</evidence>
<dbReference type="PANTHER" id="PTHR37260:SF2">
    <property type="entry name" value="PROTEIN ECERIFERUM 16"/>
    <property type="match status" value="1"/>
</dbReference>
<reference evidence="2" key="1">
    <citation type="journal article" date="2023" name="Nat. Commun.">
        <title>Diploid and tetraploid genomes of Acorus and the evolution of monocots.</title>
        <authorList>
            <person name="Ma L."/>
            <person name="Liu K.W."/>
            <person name="Li Z."/>
            <person name="Hsiao Y.Y."/>
            <person name="Qi Y."/>
            <person name="Fu T."/>
            <person name="Tang G.D."/>
            <person name="Zhang D."/>
            <person name="Sun W.H."/>
            <person name="Liu D.K."/>
            <person name="Li Y."/>
            <person name="Chen G.Z."/>
            <person name="Liu X.D."/>
            <person name="Liao X.Y."/>
            <person name="Jiang Y.T."/>
            <person name="Yu X."/>
            <person name="Hao Y."/>
            <person name="Huang J."/>
            <person name="Zhao X.W."/>
            <person name="Ke S."/>
            <person name="Chen Y.Y."/>
            <person name="Wu W.L."/>
            <person name="Hsu J.L."/>
            <person name="Lin Y.F."/>
            <person name="Huang M.D."/>
            <person name="Li C.Y."/>
            <person name="Huang L."/>
            <person name="Wang Z.W."/>
            <person name="Zhao X."/>
            <person name="Zhong W.Y."/>
            <person name="Peng D.H."/>
            <person name="Ahmad S."/>
            <person name="Lan S."/>
            <person name="Zhang J.S."/>
            <person name="Tsai W.C."/>
            <person name="Van de Peer Y."/>
            <person name="Liu Z.J."/>
        </authorList>
    </citation>
    <scope>NUCLEOTIDE SEQUENCE</scope>
    <source>
        <strain evidence="2">SCP</strain>
    </source>
</reference>
<feature type="region of interest" description="Disordered" evidence="1">
    <location>
        <begin position="189"/>
        <end position="245"/>
    </location>
</feature>
<name>A0AAV9BX38_ACOGR</name>
<dbReference type="InterPro" id="IPR053342">
    <property type="entry name" value="Exosome_cofactor/PTGS_suppr"/>
</dbReference>
<organism evidence="2 3">
    <name type="scientific">Acorus gramineus</name>
    <name type="common">Dwarf sweet flag</name>
    <dbReference type="NCBI Taxonomy" id="55184"/>
    <lineage>
        <taxon>Eukaryota</taxon>
        <taxon>Viridiplantae</taxon>
        <taxon>Streptophyta</taxon>
        <taxon>Embryophyta</taxon>
        <taxon>Tracheophyta</taxon>
        <taxon>Spermatophyta</taxon>
        <taxon>Magnoliopsida</taxon>
        <taxon>Liliopsida</taxon>
        <taxon>Acoraceae</taxon>
        <taxon>Acorus</taxon>
    </lineage>
</organism>